<dbReference type="SUPFAM" id="SSF48350">
    <property type="entry name" value="GTPase activation domain, GAP"/>
    <property type="match status" value="1"/>
</dbReference>
<dbReference type="GO" id="GO:0007165">
    <property type="term" value="P:signal transduction"/>
    <property type="evidence" value="ECO:0007669"/>
    <property type="project" value="InterPro"/>
</dbReference>
<feature type="compositionally biased region" description="Polar residues" evidence="5">
    <location>
        <begin position="636"/>
        <end position="650"/>
    </location>
</feature>
<dbReference type="PROSITE" id="PS50023">
    <property type="entry name" value="LIM_DOMAIN_2"/>
    <property type="match status" value="1"/>
</dbReference>
<reference evidence="8 9" key="1">
    <citation type="journal article" date="2012" name="PLoS Pathog.">
        <title>Diverse lifestyles and strategies of plant pathogenesis encoded in the genomes of eighteen Dothideomycetes fungi.</title>
        <authorList>
            <person name="Ohm R.A."/>
            <person name="Feau N."/>
            <person name="Henrissat B."/>
            <person name="Schoch C.L."/>
            <person name="Horwitz B.A."/>
            <person name="Barry K.W."/>
            <person name="Condon B.J."/>
            <person name="Copeland A.C."/>
            <person name="Dhillon B."/>
            <person name="Glaser F."/>
            <person name="Hesse C.N."/>
            <person name="Kosti I."/>
            <person name="LaButti K."/>
            <person name="Lindquist E.A."/>
            <person name="Lucas S."/>
            <person name="Salamov A.A."/>
            <person name="Bradshaw R.E."/>
            <person name="Ciuffetti L."/>
            <person name="Hamelin R.C."/>
            <person name="Kema G.H.J."/>
            <person name="Lawrence C."/>
            <person name="Scott J.A."/>
            <person name="Spatafora J.W."/>
            <person name="Turgeon B.G."/>
            <person name="de Wit P.J.G.M."/>
            <person name="Zhong S."/>
            <person name="Goodwin S.B."/>
            <person name="Grigoriev I.V."/>
        </authorList>
    </citation>
    <scope>NUCLEOTIDE SEQUENCE [LARGE SCALE GENOMIC DNA]</scope>
    <source>
        <strain evidence="8 9">SO2202</strain>
    </source>
</reference>
<organism evidence="8 9">
    <name type="scientific">Sphaerulina musiva (strain SO2202)</name>
    <name type="common">Poplar stem canker fungus</name>
    <name type="synonym">Septoria musiva</name>
    <dbReference type="NCBI Taxonomy" id="692275"/>
    <lineage>
        <taxon>Eukaryota</taxon>
        <taxon>Fungi</taxon>
        <taxon>Dikarya</taxon>
        <taxon>Ascomycota</taxon>
        <taxon>Pezizomycotina</taxon>
        <taxon>Dothideomycetes</taxon>
        <taxon>Dothideomycetidae</taxon>
        <taxon>Mycosphaerellales</taxon>
        <taxon>Mycosphaerellaceae</taxon>
        <taxon>Sphaerulina</taxon>
    </lineage>
</organism>
<dbReference type="Gene3D" id="2.10.110.10">
    <property type="entry name" value="Cysteine Rich Protein"/>
    <property type="match status" value="2"/>
</dbReference>
<keyword evidence="1" id="KW-0343">GTPase activation</keyword>
<name>M3CPR4_SPHMS</name>
<feature type="region of interest" description="Disordered" evidence="5">
    <location>
        <begin position="139"/>
        <end position="657"/>
    </location>
</feature>
<dbReference type="InterPro" id="IPR001781">
    <property type="entry name" value="Znf_LIM"/>
</dbReference>
<dbReference type="InterPro" id="IPR008936">
    <property type="entry name" value="Rho_GTPase_activation_prot"/>
</dbReference>
<keyword evidence="4" id="KW-0440">LIM domain</keyword>
<evidence type="ECO:0000256" key="1">
    <source>
        <dbReference type="ARBA" id="ARBA00022468"/>
    </source>
</evidence>
<dbReference type="InterPro" id="IPR050729">
    <property type="entry name" value="Rho-GAP"/>
</dbReference>
<dbReference type="FunFam" id="2.10.110.10:FF:000044">
    <property type="entry name" value="Rho GTPase activator Rga"/>
    <property type="match status" value="1"/>
</dbReference>
<feature type="compositionally biased region" description="Basic and acidic residues" evidence="5">
    <location>
        <begin position="286"/>
        <end position="301"/>
    </location>
</feature>
<dbReference type="PANTHER" id="PTHR23176">
    <property type="entry name" value="RHO/RAC/CDC GTPASE-ACTIVATING PROTEIN"/>
    <property type="match status" value="1"/>
</dbReference>
<evidence type="ECO:0000256" key="3">
    <source>
        <dbReference type="ARBA" id="ARBA00022833"/>
    </source>
</evidence>
<dbReference type="HOGENOM" id="CLU_003874_0_0_1"/>
<dbReference type="FunFam" id="1.10.555.10:FF:000043">
    <property type="entry name" value="Rho GTPase activator Rga"/>
    <property type="match status" value="1"/>
</dbReference>
<dbReference type="SMART" id="SM00324">
    <property type="entry name" value="RhoGAP"/>
    <property type="match status" value="1"/>
</dbReference>
<gene>
    <name evidence="8" type="ORF">SEPMUDRAFT_147525</name>
</gene>
<dbReference type="eggNOG" id="KOG1453">
    <property type="taxonomic scope" value="Eukaryota"/>
</dbReference>
<keyword evidence="9" id="KW-1185">Reference proteome</keyword>
<dbReference type="GO" id="GO:0005096">
    <property type="term" value="F:GTPase activator activity"/>
    <property type="evidence" value="ECO:0007669"/>
    <property type="project" value="UniProtKB-KW"/>
</dbReference>
<dbReference type="eggNOG" id="KOG1704">
    <property type="taxonomic scope" value="Eukaryota"/>
</dbReference>
<dbReference type="CDD" id="cd09395">
    <property type="entry name" value="LIM2_Rga"/>
    <property type="match status" value="1"/>
</dbReference>
<dbReference type="GO" id="GO:0005938">
    <property type="term" value="C:cell cortex"/>
    <property type="evidence" value="ECO:0007669"/>
    <property type="project" value="UniProtKB-ARBA"/>
</dbReference>
<evidence type="ECO:0000313" key="9">
    <source>
        <dbReference type="Proteomes" id="UP000016931"/>
    </source>
</evidence>
<dbReference type="Proteomes" id="UP000016931">
    <property type="component" value="Unassembled WGS sequence"/>
</dbReference>
<evidence type="ECO:0000259" key="7">
    <source>
        <dbReference type="PROSITE" id="PS50238"/>
    </source>
</evidence>
<feature type="compositionally biased region" description="Polar residues" evidence="5">
    <location>
        <begin position="396"/>
        <end position="418"/>
    </location>
</feature>
<feature type="compositionally biased region" description="Low complexity" evidence="5">
    <location>
        <begin position="265"/>
        <end position="279"/>
    </location>
</feature>
<feature type="compositionally biased region" description="Polar residues" evidence="5">
    <location>
        <begin position="470"/>
        <end position="479"/>
    </location>
</feature>
<dbReference type="SMART" id="SM00132">
    <property type="entry name" value="LIM"/>
    <property type="match status" value="2"/>
</dbReference>
<feature type="compositionally biased region" description="Basic and acidic residues" evidence="5">
    <location>
        <begin position="214"/>
        <end position="229"/>
    </location>
</feature>
<dbReference type="EMBL" id="KB456261">
    <property type="protein sequence ID" value="EMF15723.1"/>
    <property type="molecule type" value="Genomic_DNA"/>
</dbReference>
<dbReference type="GO" id="GO:0046872">
    <property type="term" value="F:metal ion binding"/>
    <property type="evidence" value="ECO:0007669"/>
    <property type="project" value="UniProtKB-KW"/>
</dbReference>
<dbReference type="GeneID" id="27901489"/>
<dbReference type="PROSITE" id="PS50238">
    <property type="entry name" value="RHOGAP"/>
    <property type="match status" value="1"/>
</dbReference>
<dbReference type="InterPro" id="IPR000198">
    <property type="entry name" value="RhoGAP_dom"/>
</dbReference>
<dbReference type="AlphaFoldDB" id="M3CPR4"/>
<proteinExistence type="predicted"/>
<feature type="compositionally biased region" description="Basic and acidic residues" evidence="5">
    <location>
        <begin position="359"/>
        <end position="371"/>
    </location>
</feature>
<feature type="compositionally biased region" description="Low complexity" evidence="5">
    <location>
        <begin position="719"/>
        <end position="731"/>
    </location>
</feature>
<evidence type="ECO:0000256" key="2">
    <source>
        <dbReference type="ARBA" id="ARBA00022723"/>
    </source>
</evidence>
<dbReference type="RefSeq" id="XP_016763844.1">
    <property type="nucleotide sequence ID" value="XM_016904352.1"/>
</dbReference>
<dbReference type="Pfam" id="PF00620">
    <property type="entry name" value="RhoGAP"/>
    <property type="match status" value="1"/>
</dbReference>
<dbReference type="OMA" id="GFERSPQ"/>
<feature type="compositionally biased region" description="Polar residues" evidence="5">
    <location>
        <begin position="372"/>
        <end position="385"/>
    </location>
</feature>
<feature type="compositionally biased region" description="Low complexity" evidence="5">
    <location>
        <begin position="534"/>
        <end position="550"/>
    </location>
</feature>
<protein>
    <submittedName>
        <fullName evidence="8">RhoGAP-domain-containing protein</fullName>
    </submittedName>
</protein>
<evidence type="ECO:0000256" key="4">
    <source>
        <dbReference type="PROSITE-ProRule" id="PRU00125"/>
    </source>
</evidence>
<keyword evidence="2 4" id="KW-0479">Metal-binding</keyword>
<dbReference type="OrthoDB" id="79452at2759"/>
<accession>M3CPR4</accession>
<feature type="region of interest" description="Disordered" evidence="5">
    <location>
        <begin position="698"/>
        <end position="737"/>
    </location>
</feature>
<evidence type="ECO:0000259" key="6">
    <source>
        <dbReference type="PROSITE" id="PS50023"/>
    </source>
</evidence>
<dbReference type="PROSITE" id="PS00478">
    <property type="entry name" value="LIM_DOMAIN_1"/>
    <property type="match status" value="1"/>
</dbReference>
<evidence type="ECO:0000256" key="5">
    <source>
        <dbReference type="SAM" id="MobiDB-lite"/>
    </source>
</evidence>
<keyword evidence="3 4" id="KW-0862">Zinc</keyword>
<dbReference type="Gene3D" id="1.10.555.10">
    <property type="entry name" value="Rho GTPase activation protein"/>
    <property type="match status" value="1"/>
</dbReference>
<dbReference type="PANTHER" id="PTHR23176:SF128">
    <property type="entry name" value="RHO GTPASE-ACTIVATING PROTEIN RGD1"/>
    <property type="match status" value="1"/>
</dbReference>
<evidence type="ECO:0000313" key="8">
    <source>
        <dbReference type="EMBL" id="EMF15723.1"/>
    </source>
</evidence>
<dbReference type="CDD" id="cd00159">
    <property type="entry name" value="RhoGAP"/>
    <property type="match status" value="1"/>
</dbReference>
<sequence>MATADSPSTWPESPMDPEDVVYPCKGCGEILEEGKAFELAGNRWHIDCFRCNTCGTLLDSDANLLLLGDGSLICNNCTYSCSACNNKIEDLAILTGEQAFCSGCFRCRNCKRKIENLRYARTSQGIFCMSCHESIVTRRRKRMRTPKHAPASAQPGHDKALPSLPPGVATQSAFTPDGETPPVETYQENAKTQAEAPGQRHASSRTRGTSNANHKHDVSPLAEDQHRDGPMLPASTYGEDRPSTVSSSNDDDDSERGFLPMAFDPTPIQAPPQSQAPIPRKQIPRASEERSPPHTQKENQPPRDYFGTNGRLSAKPPSRKPSQEQRSETNASSRSVSTEREPDRDRSASQSKPSPHILYQEKGRNRKRDTSGSETPVNGSITASPVGNLPPERNASKPQPHSLPTEQQNSHSGQSSPQEGFRLGEVPPSKRADSRKNSRAGHPSSTTVSPADGSSREGEPGSGKPVSPASVASQNSSINPFDDPKRKDVAAPASTPIPPRHADRSLPLRGDSLSAAAAAAAAAKSKQSTPEPDNNNNTTTTTTNNNNNNNSGAQAQSPPTRDMVTSKELSTASRDTTRSGPELPPRASFDVVPPPRSSTRPTAPSKSVANDDFIAPRHAPPPPPAAAADRHRHNDSISTLQSEDQDTSPALRTGGLPKYSLDGGFSLDDEMGRILRGEQAGPSSPSVLRRVSNAVKHGRSFSDRAPTQGAPSPRNGTLGTPTATPSITSPTGGEGVESLRASLRRSNLQVAELERERLTLLEKIASNGDINAANTELREKRSTMAFLDTQREMIVRELEIMTEHLSKAKDATQPLDFPALKTNILRDFGDSLQQLKDTFGAQIEDLMHRRNELTDEIGDLIQMKDKGFQEYESLSTRNAALASHNHDLVRNIQGMYQENRALNGGAGVNGLGIFNGNINDATSAEVRNLNPVITDTSLPNLLQDPDAEPASILSTPQVVNIRKGAQPKKFNWRRGGEKVAGKVTKGIKGAFVGNEPNGKGQYTIGMPYNQSQNGQAMAGSDQGSVHSKQTLDDRTYSFFNGKNVNSKAVMHMKNNSSANLAAVDGSVLFGSELTLRCEHESRVVPGIVLTCIHEVERRGIDVEGIYRKSGGAGQVKQVQQGFEKDPGFDISDEDLDIHAVTSTLKQYFRKLPTPLITYDVYDSLLEAGQLQDKEKQVAALRFTVESLPDAHRDCLGYLFQHLAKVVTFESKNLMTPLNLAVVFAPTIMRPLSIEREMSDMQVQRQAVQALLENHKNIFVEE</sequence>
<feature type="compositionally biased region" description="Basic and acidic residues" evidence="5">
    <location>
        <begin position="337"/>
        <end position="347"/>
    </location>
</feature>
<dbReference type="CDD" id="cd09394">
    <property type="entry name" value="LIM1_Rga"/>
    <property type="match status" value="1"/>
</dbReference>
<dbReference type="Pfam" id="PF00412">
    <property type="entry name" value="LIM"/>
    <property type="match status" value="1"/>
</dbReference>
<feature type="domain" description="Rho-GAP" evidence="7">
    <location>
        <begin position="1071"/>
        <end position="1258"/>
    </location>
</feature>
<dbReference type="STRING" id="692275.M3CPR4"/>
<feature type="domain" description="LIM zinc-binding" evidence="6">
    <location>
        <begin position="22"/>
        <end position="84"/>
    </location>
</feature>